<dbReference type="Proteomes" id="UP001162992">
    <property type="component" value="Chromosome 8"/>
</dbReference>
<protein>
    <submittedName>
        <fullName evidence="1">Uncharacterized protein</fullName>
    </submittedName>
</protein>
<evidence type="ECO:0000313" key="2">
    <source>
        <dbReference type="Proteomes" id="UP001162992"/>
    </source>
</evidence>
<keyword evidence="2" id="KW-1185">Reference proteome</keyword>
<dbReference type="EMBL" id="CM055099">
    <property type="protein sequence ID" value="KAJ7546975.1"/>
    <property type="molecule type" value="Genomic_DNA"/>
</dbReference>
<gene>
    <name evidence="1" type="ORF">O6H91_08G062900</name>
</gene>
<evidence type="ECO:0000313" key="1">
    <source>
        <dbReference type="EMBL" id="KAJ7546975.1"/>
    </source>
</evidence>
<proteinExistence type="predicted"/>
<reference evidence="2" key="1">
    <citation type="journal article" date="2024" name="Proc. Natl. Acad. Sci. U.S.A.">
        <title>Extraordinary preservation of gene collinearity over three hundred million years revealed in homosporous lycophytes.</title>
        <authorList>
            <person name="Li C."/>
            <person name="Wickell D."/>
            <person name="Kuo L.Y."/>
            <person name="Chen X."/>
            <person name="Nie B."/>
            <person name="Liao X."/>
            <person name="Peng D."/>
            <person name="Ji J."/>
            <person name="Jenkins J."/>
            <person name="Williams M."/>
            <person name="Shu S."/>
            <person name="Plott C."/>
            <person name="Barry K."/>
            <person name="Rajasekar S."/>
            <person name="Grimwood J."/>
            <person name="Han X."/>
            <person name="Sun S."/>
            <person name="Hou Z."/>
            <person name="He W."/>
            <person name="Dai G."/>
            <person name="Sun C."/>
            <person name="Schmutz J."/>
            <person name="Leebens-Mack J.H."/>
            <person name="Li F.W."/>
            <person name="Wang L."/>
        </authorList>
    </citation>
    <scope>NUCLEOTIDE SEQUENCE [LARGE SCALE GENOMIC DNA]</scope>
    <source>
        <strain evidence="2">cv. PW_Plant_1</strain>
    </source>
</reference>
<sequence>MNTIPVMLLICCLILITSSEPVSDSMQRPSGSRDRFHPQHPQIVGELGFTVAKVGGQQHVINEGRKDPSTMPDAYTTRRLLRGGSSKFVTQIHPKGRLIPPPGPSCSIWNPCDGHA</sequence>
<name>A0ACC2CY41_DIPCM</name>
<accession>A0ACC2CY41</accession>
<comment type="caution">
    <text evidence="1">The sequence shown here is derived from an EMBL/GenBank/DDBJ whole genome shotgun (WGS) entry which is preliminary data.</text>
</comment>
<organism evidence="1 2">
    <name type="scientific">Diphasiastrum complanatum</name>
    <name type="common">Issler's clubmoss</name>
    <name type="synonym">Lycopodium complanatum</name>
    <dbReference type="NCBI Taxonomy" id="34168"/>
    <lineage>
        <taxon>Eukaryota</taxon>
        <taxon>Viridiplantae</taxon>
        <taxon>Streptophyta</taxon>
        <taxon>Embryophyta</taxon>
        <taxon>Tracheophyta</taxon>
        <taxon>Lycopodiopsida</taxon>
        <taxon>Lycopodiales</taxon>
        <taxon>Lycopodiaceae</taxon>
        <taxon>Lycopodioideae</taxon>
        <taxon>Diphasiastrum</taxon>
    </lineage>
</organism>